<keyword evidence="8" id="KW-0626">Porin</keyword>
<keyword evidence="10" id="KW-0998">Cell outer membrane</keyword>
<keyword evidence="4" id="KW-1134">Transmembrane beta strand</keyword>
<dbReference type="SUPFAM" id="SSF56935">
    <property type="entry name" value="Porins"/>
    <property type="match status" value="1"/>
</dbReference>
<dbReference type="EMBL" id="FOTW01000007">
    <property type="protein sequence ID" value="SFL73953.1"/>
    <property type="molecule type" value="Genomic_DNA"/>
</dbReference>
<feature type="chain" id="PRO_5011595538" evidence="11">
    <location>
        <begin position="21"/>
        <end position="431"/>
    </location>
</feature>
<reference evidence="13 14" key="1">
    <citation type="submission" date="2016-10" db="EMBL/GenBank/DDBJ databases">
        <authorList>
            <person name="de Groot N.N."/>
        </authorList>
    </citation>
    <scope>NUCLEOTIDE SEQUENCE [LARGE SCALE GENOMIC DNA]</scope>
    <source>
        <strain evidence="13 14">ATCC 43154</strain>
    </source>
</reference>
<dbReference type="InterPro" id="IPR033900">
    <property type="entry name" value="Gram_neg_porin_domain"/>
</dbReference>
<dbReference type="GO" id="GO:0009279">
    <property type="term" value="C:cell outer membrane"/>
    <property type="evidence" value="ECO:0007669"/>
    <property type="project" value="UniProtKB-SubCell"/>
</dbReference>
<protein>
    <submittedName>
        <fullName evidence="13">Outer membrane protein (Porin)</fullName>
    </submittedName>
</protein>
<evidence type="ECO:0000256" key="5">
    <source>
        <dbReference type="ARBA" id="ARBA00022692"/>
    </source>
</evidence>
<proteinExistence type="predicted"/>
<feature type="signal peptide" evidence="11">
    <location>
        <begin position="1"/>
        <end position="20"/>
    </location>
</feature>
<keyword evidence="9" id="KW-0472">Membrane</keyword>
<comment type="subunit">
    <text evidence="2">Homotrimer.</text>
</comment>
<gene>
    <name evidence="13" type="ORF">SAMN02982985_01299</name>
</gene>
<evidence type="ECO:0000256" key="7">
    <source>
        <dbReference type="ARBA" id="ARBA00023065"/>
    </source>
</evidence>
<dbReference type="PANTHER" id="PTHR34501">
    <property type="entry name" value="PROTEIN YDDL-RELATED"/>
    <property type="match status" value="1"/>
</dbReference>
<dbReference type="GO" id="GO:0006811">
    <property type="term" value="P:monoatomic ion transport"/>
    <property type="evidence" value="ECO:0007669"/>
    <property type="project" value="UniProtKB-KW"/>
</dbReference>
<keyword evidence="7" id="KW-0406">Ion transport</keyword>
<evidence type="ECO:0000256" key="2">
    <source>
        <dbReference type="ARBA" id="ARBA00011233"/>
    </source>
</evidence>
<name>A0A1I4K641_9BURK</name>
<sequence length="431" mass="44952">MNTKILAGVIAACFAAPAFAQSSVVIYGIADAGLMYVNNGGNDARTKLVSGIADGSRLGFKGTEDIGGGYKAIFNLEARVELDNGKQQAGNLSTNQGFALTKGLAFTVPAAAGGPAMAAKLLAGVQGALQPNPNVNINGALFDRTSMVGLVTPVGAVLLGRMYTPGYEVFNNADVFESGTAAGWGGIVGGTGGLLTAGIAIRSDKALQYRAELPNGIGVSLLYGTEKSGYVGMDKRSWGANLRYRGNGWDLGAAHNYGTDQVGARGLVTTTVGGSYAVDNWKLFAGYHQQKNENSVIIRFAADTLAPTFANFGPALGPVLAGQLNTALRRTFYLDAASYQLGFHYRVGAGRVMASVVRQNDKGPSNSDATQFGLGYDYNLSKRTDIYSIVAYIKNQNDGQYAIGAASASGGFTARPGMASKGVQIGMRHRF</sequence>
<dbReference type="CDD" id="cd00342">
    <property type="entry name" value="gram_neg_porins"/>
    <property type="match status" value="1"/>
</dbReference>
<evidence type="ECO:0000256" key="3">
    <source>
        <dbReference type="ARBA" id="ARBA00022448"/>
    </source>
</evidence>
<evidence type="ECO:0000256" key="9">
    <source>
        <dbReference type="ARBA" id="ARBA00023136"/>
    </source>
</evidence>
<comment type="subcellular location">
    <subcellularLocation>
        <location evidence="1">Cell outer membrane</location>
        <topology evidence="1">Multi-pass membrane protein</topology>
    </subcellularLocation>
</comment>
<keyword evidence="3" id="KW-0813">Transport</keyword>
<evidence type="ECO:0000256" key="4">
    <source>
        <dbReference type="ARBA" id="ARBA00022452"/>
    </source>
</evidence>
<evidence type="ECO:0000313" key="14">
    <source>
        <dbReference type="Proteomes" id="UP000199470"/>
    </source>
</evidence>
<evidence type="ECO:0000256" key="6">
    <source>
        <dbReference type="ARBA" id="ARBA00022729"/>
    </source>
</evidence>
<dbReference type="Pfam" id="PF13609">
    <property type="entry name" value="Porin_4"/>
    <property type="match status" value="1"/>
</dbReference>
<evidence type="ECO:0000256" key="8">
    <source>
        <dbReference type="ARBA" id="ARBA00023114"/>
    </source>
</evidence>
<feature type="domain" description="Porin" evidence="12">
    <location>
        <begin position="10"/>
        <end position="397"/>
    </location>
</feature>
<evidence type="ECO:0000256" key="11">
    <source>
        <dbReference type="SAM" id="SignalP"/>
    </source>
</evidence>
<dbReference type="PANTHER" id="PTHR34501:SF9">
    <property type="entry name" value="MAJOR OUTER MEMBRANE PROTEIN P.IA"/>
    <property type="match status" value="1"/>
</dbReference>
<dbReference type="AlphaFoldDB" id="A0A1I4K641"/>
<dbReference type="InterPro" id="IPR023614">
    <property type="entry name" value="Porin_dom_sf"/>
</dbReference>
<dbReference type="Gene3D" id="2.40.160.10">
    <property type="entry name" value="Porin"/>
    <property type="match status" value="1"/>
</dbReference>
<keyword evidence="5" id="KW-0812">Transmembrane</keyword>
<dbReference type="OrthoDB" id="5289162at2"/>
<evidence type="ECO:0000256" key="10">
    <source>
        <dbReference type="ARBA" id="ARBA00023237"/>
    </source>
</evidence>
<dbReference type="Proteomes" id="UP000199470">
    <property type="component" value="Unassembled WGS sequence"/>
</dbReference>
<keyword evidence="14" id="KW-1185">Reference proteome</keyword>
<dbReference type="GO" id="GO:0046930">
    <property type="term" value="C:pore complex"/>
    <property type="evidence" value="ECO:0007669"/>
    <property type="project" value="UniProtKB-KW"/>
</dbReference>
<evidence type="ECO:0000313" key="13">
    <source>
        <dbReference type="EMBL" id="SFL73953.1"/>
    </source>
</evidence>
<dbReference type="GO" id="GO:0015288">
    <property type="term" value="F:porin activity"/>
    <property type="evidence" value="ECO:0007669"/>
    <property type="project" value="UniProtKB-KW"/>
</dbReference>
<evidence type="ECO:0000259" key="12">
    <source>
        <dbReference type="Pfam" id="PF13609"/>
    </source>
</evidence>
<dbReference type="InterPro" id="IPR050298">
    <property type="entry name" value="Gram-neg_bact_OMP"/>
</dbReference>
<evidence type="ECO:0000256" key="1">
    <source>
        <dbReference type="ARBA" id="ARBA00004571"/>
    </source>
</evidence>
<keyword evidence="6 11" id="KW-0732">Signal</keyword>
<dbReference type="STRING" id="758825.SAMN02982985_01299"/>
<accession>A0A1I4K641</accession>
<organism evidence="13 14">
    <name type="scientific">Rugamonas rubra</name>
    <dbReference type="NCBI Taxonomy" id="758825"/>
    <lineage>
        <taxon>Bacteria</taxon>
        <taxon>Pseudomonadati</taxon>
        <taxon>Pseudomonadota</taxon>
        <taxon>Betaproteobacteria</taxon>
        <taxon>Burkholderiales</taxon>
        <taxon>Oxalobacteraceae</taxon>
        <taxon>Telluria group</taxon>
        <taxon>Rugamonas</taxon>
    </lineage>
</organism>
<dbReference type="RefSeq" id="WP_093385300.1">
    <property type="nucleotide sequence ID" value="NZ_FOTW01000007.1"/>
</dbReference>